<dbReference type="EMBL" id="KQ436240">
    <property type="protein sequence ID" value="KOX67347.1"/>
    <property type="molecule type" value="Genomic_DNA"/>
</dbReference>
<dbReference type="AlphaFoldDB" id="A0A0M8ZMY2"/>
<evidence type="ECO:0000313" key="2">
    <source>
        <dbReference type="Proteomes" id="UP000053105"/>
    </source>
</evidence>
<dbReference type="Proteomes" id="UP000053105">
    <property type="component" value="Unassembled WGS sequence"/>
</dbReference>
<organism evidence="1 2">
    <name type="scientific">Melipona quadrifasciata</name>
    <dbReference type="NCBI Taxonomy" id="166423"/>
    <lineage>
        <taxon>Eukaryota</taxon>
        <taxon>Metazoa</taxon>
        <taxon>Ecdysozoa</taxon>
        <taxon>Arthropoda</taxon>
        <taxon>Hexapoda</taxon>
        <taxon>Insecta</taxon>
        <taxon>Pterygota</taxon>
        <taxon>Neoptera</taxon>
        <taxon>Endopterygota</taxon>
        <taxon>Hymenoptera</taxon>
        <taxon>Apocrita</taxon>
        <taxon>Aculeata</taxon>
        <taxon>Apoidea</taxon>
        <taxon>Anthophila</taxon>
        <taxon>Apidae</taxon>
        <taxon>Melipona</taxon>
    </lineage>
</organism>
<reference evidence="1 2" key="1">
    <citation type="submission" date="2015-07" db="EMBL/GenBank/DDBJ databases">
        <title>The genome of Melipona quadrifasciata.</title>
        <authorList>
            <person name="Pan H."/>
            <person name="Kapheim K."/>
        </authorList>
    </citation>
    <scope>NUCLEOTIDE SEQUENCE [LARGE SCALE GENOMIC DNA]</scope>
    <source>
        <strain evidence="1">0111107301</strain>
        <tissue evidence="1">Whole body</tissue>
    </source>
</reference>
<keyword evidence="2" id="KW-1185">Reference proteome</keyword>
<proteinExistence type="predicted"/>
<accession>A0A0M8ZMY2</accession>
<name>A0A0M8ZMY2_9HYME</name>
<evidence type="ECO:0000313" key="1">
    <source>
        <dbReference type="EMBL" id="KOX67347.1"/>
    </source>
</evidence>
<gene>
    <name evidence="1" type="ORF">WN51_08254</name>
</gene>
<protein>
    <submittedName>
        <fullName evidence="1">Uncharacterized protein</fullName>
    </submittedName>
</protein>
<sequence>MGLSLTAARSLRRTRRCNRKCDMLPLINYELQEARISEKYISRILLKILFSSFAFCRPMVPNHFFLAMPKAPKHLSNPDILVYNPCYYHYYYYYIIPDTLLLY</sequence>